<organism evidence="6">
    <name type="scientific">Selaginella moellendorffii</name>
    <name type="common">Spikemoss</name>
    <dbReference type="NCBI Taxonomy" id="88036"/>
    <lineage>
        <taxon>Eukaryota</taxon>
        <taxon>Viridiplantae</taxon>
        <taxon>Streptophyta</taxon>
        <taxon>Embryophyta</taxon>
        <taxon>Tracheophyta</taxon>
        <taxon>Lycopodiopsida</taxon>
        <taxon>Selaginellales</taxon>
        <taxon>Selaginellaceae</taxon>
        <taxon>Selaginella</taxon>
    </lineage>
</organism>
<dbReference type="eggNOG" id="KOG0156">
    <property type="taxonomic scope" value="Eukaryota"/>
</dbReference>
<accession>D8SAC6</accession>
<evidence type="ECO:0000256" key="3">
    <source>
        <dbReference type="ARBA" id="ARBA00023002"/>
    </source>
</evidence>
<sequence length="58" mass="6677">LLRLGMMPTVVISSQELVKEVFTTHDVNFGSRPYMVLGEHFSYNYLGLGTCPYGKHWR</sequence>
<evidence type="ECO:0000313" key="5">
    <source>
        <dbReference type="EMBL" id="EFJ18729.1"/>
    </source>
</evidence>
<keyword evidence="1" id="KW-0349">Heme</keyword>
<dbReference type="Gramene" id="EFJ18729">
    <property type="protein sequence ID" value="EFJ18729"/>
    <property type="gene ID" value="SELMODRAFT_7445"/>
</dbReference>
<dbReference type="GO" id="GO:0004497">
    <property type="term" value="F:monooxygenase activity"/>
    <property type="evidence" value="ECO:0007669"/>
    <property type="project" value="InterPro"/>
</dbReference>
<protein>
    <submittedName>
        <fullName evidence="5">Uncharacterized protein</fullName>
    </submittedName>
</protein>
<dbReference type="EMBL" id="GL377609">
    <property type="protein sequence ID" value="EFJ18729.1"/>
    <property type="molecule type" value="Genomic_DNA"/>
</dbReference>
<keyword evidence="6" id="KW-1185">Reference proteome</keyword>
<evidence type="ECO:0000256" key="2">
    <source>
        <dbReference type="ARBA" id="ARBA00022723"/>
    </source>
</evidence>
<dbReference type="Gene3D" id="1.10.630.10">
    <property type="entry name" value="Cytochrome P450"/>
    <property type="match status" value="1"/>
</dbReference>
<gene>
    <name evidence="5" type="ORF">SELMODRAFT_7445</name>
</gene>
<dbReference type="GO" id="GO:0016705">
    <property type="term" value="F:oxidoreductase activity, acting on paired donors, with incorporation or reduction of molecular oxygen"/>
    <property type="evidence" value="ECO:0007669"/>
    <property type="project" value="InterPro"/>
</dbReference>
<dbReference type="HOGENOM" id="CLU_001570_26_11_1"/>
<reference evidence="5 6" key="1">
    <citation type="journal article" date="2011" name="Science">
        <title>The Selaginella genome identifies genetic changes associated with the evolution of vascular plants.</title>
        <authorList>
            <person name="Banks J.A."/>
            <person name="Nishiyama T."/>
            <person name="Hasebe M."/>
            <person name="Bowman J.L."/>
            <person name="Gribskov M."/>
            <person name="dePamphilis C."/>
            <person name="Albert V.A."/>
            <person name="Aono N."/>
            <person name="Aoyama T."/>
            <person name="Ambrose B.A."/>
            <person name="Ashton N.W."/>
            <person name="Axtell M.J."/>
            <person name="Barker E."/>
            <person name="Barker M.S."/>
            <person name="Bennetzen J.L."/>
            <person name="Bonawitz N.D."/>
            <person name="Chapple C."/>
            <person name="Cheng C."/>
            <person name="Correa L.G."/>
            <person name="Dacre M."/>
            <person name="DeBarry J."/>
            <person name="Dreyer I."/>
            <person name="Elias M."/>
            <person name="Engstrom E.M."/>
            <person name="Estelle M."/>
            <person name="Feng L."/>
            <person name="Finet C."/>
            <person name="Floyd S.K."/>
            <person name="Frommer W.B."/>
            <person name="Fujita T."/>
            <person name="Gramzow L."/>
            <person name="Gutensohn M."/>
            <person name="Harholt J."/>
            <person name="Hattori M."/>
            <person name="Heyl A."/>
            <person name="Hirai T."/>
            <person name="Hiwatashi Y."/>
            <person name="Ishikawa M."/>
            <person name="Iwata M."/>
            <person name="Karol K.G."/>
            <person name="Koehler B."/>
            <person name="Kolukisaoglu U."/>
            <person name="Kubo M."/>
            <person name="Kurata T."/>
            <person name="Lalonde S."/>
            <person name="Li K."/>
            <person name="Li Y."/>
            <person name="Litt A."/>
            <person name="Lyons E."/>
            <person name="Manning G."/>
            <person name="Maruyama T."/>
            <person name="Michael T.P."/>
            <person name="Mikami K."/>
            <person name="Miyazaki S."/>
            <person name="Morinaga S."/>
            <person name="Murata T."/>
            <person name="Mueller-Roeber B."/>
            <person name="Nelson D.R."/>
            <person name="Obara M."/>
            <person name="Oguri Y."/>
            <person name="Olmstead R.G."/>
            <person name="Onodera N."/>
            <person name="Petersen B.L."/>
            <person name="Pils B."/>
            <person name="Prigge M."/>
            <person name="Rensing S.A."/>
            <person name="Riano-Pachon D.M."/>
            <person name="Roberts A.W."/>
            <person name="Sato Y."/>
            <person name="Scheller H.V."/>
            <person name="Schulz B."/>
            <person name="Schulz C."/>
            <person name="Shakirov E.V."/>
            <person name="Shibagaki N."/>
            <person name="Shinohara N."/>
            <person name="Shippen D.E."/>
            <person name="Soerensen I."/>
            <person name="Sotooka R."/>
            <person name="Sugimoto N."/>
            <person name="Sugita M."/>
            <person name="Sumikawa N."/>
            <person name="Tanurdzic M."/>
            <person name="Theissen G."/>
            <person name="Ulvskov P."/>
            <person name="Wakazuki S."/>
            <person name="Weng J.K."/>
            <person name="Willats W.W."/>
            <person name="Wipf D."/>
            <person name="Wolf P.G."/>
            <person name="Yang L."/>
            <person name="Zimmer A.D."/>
            <person name="Zhu Q."/>
            <person name="Mitros T."/>
            <person name="Hellsten U."/>
            <person name="Loque D."/>
            <person name="Otillar R."/>
            <person name="Salamov A."/>
            <person name="Schmutz J."/>
            <person name="Shapiro H."/>
            <person name="Lindquist E."/>
            <person name="Lucas S."/>
            <person name="Rokhsar D."/>
            <person name="Grigoriev I.V."/>
        </authorList>
    </citation>
    <scope>NUCLEOTIDE SEQUENCE [LARGE SCALE GENOMIC DNA]</scope>
</reference>
<dbReference type="GO" id="GO:0005506">
    <property type="term" value="F:iron ion binding"/>
    <property type="evidence" value="ECO:0007669"/>
    <property type="project" value="InterPro"/>
</dbReference>
<feature type="non-terminal residue" evidence="5">
    <location>
        <position position="1"/>
    </location>
</feature>
<dbReference type="AlphaFoldDB" id="D8SAC6"/>
<dbReference type="PANTHER" id="PTHR47947">
    <property type="entry name" value="CYTOCHROME P450 82C3-RELATED"/>
    <property type="match status" value="1"/>
</dbReference>
<dbReference type="InterPro" id="IPR050651">
    <property type="entry name" value="Plant_Cytochrome_P450_Monoox"/>
</dbReference>
<keyword evidence="4" id="KW-0408">Iron</keyword>
<proteinExistence type="predicted"/>
<dbReference type="GO" id="GO:0020037">
    <property type="term" value="F:heme binding"/>
    <property type="evidence" value="ECO:0007669"/>
    <property type="project" value="InterPro"/>
</dbReference>
<evidence type="ECO:0000256" key="4">
    <source>
        <dbReference type="ARBA" id="ARBA00023004"/>
    </source>
</evidence>
<keyword evidence="2" id="KW-0479">Metal-binding</keyword>
<dbReference type="KEGG" id="smo:SELMODRAFT_7445"/>
<keyword evidence="3" id="KW-0560">Oxidoreductase</keyword>
<evidence type="ECO:0000256" key="1">
    <source>
        <dbReference type="ARBA" id="ARBA00022617"/>
    </source>
</evidence>
<dbReference type="InterPro" id="IPR036396">
    <property type="entry name" value="Cyt_P450_sf"/>
</dbReference>
<evidence type="ECO:0000313" key="6">
    <source>
        <dbReference type="Proteomes" id="UP000001514"/>
    </source>
</evidence>
<dbReference type="Proteomes" id="UP000001514">
    <property type="component" value="Unassembled WGS sequence"/>
</dbReference>
<feature type="non-terminal residue" evidence="5">
    <location>
        <position position="58"/>
    </location>
</feature>
<name>D8SAC6_SELML</name>
<dbReference type="OMA" id="AQLFKTH"/>
<dbReference type="InParanoid" id="D8SAC6"/>
<dbReference type="SUPFAM" id="SSF48264">
    <property type="entry name" value="Cytochrome P450"/>
    <property type="match status" value="1"/>
</dbReference>